<proteinExistence type="predicted"/>
<dbReference type="AlphaFoldDB" id="A0A7U3Q2D0"/>
<reference evidence="1 2" key="1">
    <citation type="journal article" date="2018" name="PLoS Genet.">
        <title>Repeat elements organise 3D genome structure and mediate transcription in the filamentous fungus Epichloe festucae.</title>
        <authorList>
            <person name="Winter D.J."/>
            <person name="Ganley A.R.D."/>
            <person name="Young C.A."/>
            <person name="Liachko I."/>
            <person name="Schardl C.L."/>
            <person name="Dupont P.Y."/>
            <person name="Berry D."/>
            <person name="Ram A."/>
            <person name="Scott B."/>
            <person name="Cox M.P."/>
        </authorList>
    </citation>
    <scope>NUCLEOTIDE SEQUENCE [LARGE SCALE GENOMIC DNA]</scope>
    <source>
        <strain evidence="1 2">Fl1</strain>
    </source>
</reference>
<gene>
    <name evidence="1" type="ORF">C2857_005078</name>
</gene>
<name>A0A7U3Q2D0_EPIFF</name>
<protein>
    <submittedName>
        <fullName evidence="1">Uncharacterized protein</fullName>
    </submittedName>
</protein>
<dbReference type="Proteomes" id="UP000594364">
    <property type="component" value="Chromosome 6"/>
</dbReference>
<dbReference type="OrthoDB" id="3509531at2759"/>
<organism evidence="1 2">
    <name type="scientific">Epichloe festucae (strain Fl1)</name>
    <dbReference type="NCBI Taxonomy" id="877507"/>
    <lineage>
        <taxon>Eukaryota</taxon>
        <taxon>Fungi</taxon>
        <taxon>Dikarya</taxon>
        <taxon>Ascomycota</taxon>
        <taxon>Pezizomycotina</taxon>
        <taxon>Sordariomycetes</taxon>
        <taxon>Hypocreomycetidae</taxon>
        <taxon>Hypocreales</taxon>
        <taxon>Clavicipitaceae</taxon>
        <taxon>Epichloe</taxon>
    </lineage>
</organism>
<evidence type="ECO:0000313" key="1">
    <source>
        <dbReference type="EMBL" id="QPH19784.1"/>
    </source>
</evidence>
<keyword evidence="2" id="KW-1185">Reference proteome</keyword>
<sequence>MYVLHSLVKSPEEWKAYATSTDVTSIPFRDARNVKENSRITSLRGVYFDASDALLPSLSRLIVFTDVLAFTAPETSISPYKNGTIQIVTRVLTANAPVKIVIPKDALGAMSIYAAILDQPVTVVASDSSLMLDLGPDSEYVGLSMSFHDGKLDYEYEKKYRESRSDELKASLNTQLRIALVQFWKNTSIAISLCSHVAKIATDQEYFNLLNTQAVALGQQLAGQALAGPDMSYAPVLVLNRYKESTQQALNSATAFELQFERFQDKGETAKNQKMAWDAMLAQAKNESNARVYLRNLALDKYNDARKTAQGCKNQFSDDEIALELRRIRFEAGIDKWKHEQKLKAVFQIIKAATTFAISIATLCMGNPGGGAGAAASVEKAVEAVAEAETIADQVGKILKSDTMKNLSKCVQALYKMYPLIQSIVDAVGKFELDPSVDIPSMDIISGTAKGDANAAAIVAVASWDKWILESDEQMEFAVDQGIDGAKDYRLQLRKHAINGKQLTQAQAESVKAGYEYVQAQMEVIVSQQQIDGLQKLRDEYVDQEVIYHLAESMFYDRAMALRTSVVLSLRNMTWAYRYWALAESTVVLDSRKALVEYQQDLSTLIFEMEHADSRYASDFQPFNYPIKSENLPVNFGTSMKDGILGSGRTGSFTLAPGGELASDFYEGWHYRLKGLDPTLRGILPKPSAVRDRIAIVELQITTSGIYADVHEDKIFRFASLPQVRRCSYELRPDGSRGDTRVNPAFDTKDHAEPTPFTQWKIKVLNPDDLMLDGLQGIDLQFSGHVRFDERRRKPKMLG</sequence>
<evidence type="ECO:0000313" key="2">
    <source>
        <dbReference type="Proteomes" id="UP000594364"/>
    </source>
</evidence>
<accession>A0A7U3Q2D0</accession>
<dbReference type="PANTHER" id="PTHR34714:SF2">
    <property type="entry name" value="EGF-LIKE DOMAIN-CONTAINING PROTEIN"/>
    <property type="match status" value="1"/>
</dbReference>
<dbReference type="EMBL" id="CP031390">
    <property type="protein sequence ID" value="QPH19784.1"/>
    <property type="molecule type" value="Genomic_DNA"/>
</dbReference>
<dbReference type="PANTHER" id="PTHR34714">
    <property type="entry name" value="EGF-LIKE DOMAIN-CONTAINING PROTEIN"/>
    <property type="match status" value="1"/>
</dbReference>